<dbReference type="AlphaFoldDB" id="A0A917Q4L3"/>
<name>A0A917Q4L3_9HYPH</name>
<dbReference type="Proteomes" id="UP000600449">
    <property type="component" value="Unassembled WGS sequence"/>
</dbReference>
<keyword evidence="2" id="KW-1185">Reference proteome</keyword>
<evidence type="ECO:0000313" key="1">
    <source>
        <dbReference type="EMBL" id="GGK21164.1"/>
    </source>
</evidence>
<reference evidence="1 2" key="1">
    <citation type="journal article" date="2014" name="Int. J. Syst. Evol. Microbiol.">
        <title>Complete genome sequence of Corynebacterium casei LMG S-19264T (=DSM 44701T), isolated from a smear-ripened cheese.</title>
        <authorList>
            <consortium name="US DOE Joint Genome Institute (JGI-PGF)"/>
            <person name="Walter F."/>
            <person name="Albersmeier A."/>
            <person name="Kalinowski J."/>
            <person name="Ruckert C."/>
        </authorList>
    </citation>
    <scope>NUCLEOTIDE SEQUENCE [LARGE SCALE GENOMIC DNA]</scope>
    <source>
        <strain evidence="1 2">CGMCC 1.9161</strain>
    </source>
</reference>
<gene>
    <name evidence="1" type="ORF">GCM10011322_04760</name>
</gene>
<evidence type="ECO:0000313" key="2">
    <source>
        <dbReference type="Proteomes" id="UP000600449"/>
    </source>
</evidence>
<dbReference type="RefSeq" id="WP_188909166.1">
    <property type="nucleotide sequence ID" value="NZ_BMMF01000002.1"/>
</dbReference>
<dbReference type="EMBL" id="BMMF01000002">
    <property type="protein sequence ID" value="GGK21164.1"/>
    <property type="molecule type" value="Genomic_DNA"/>
</dbReference>
<evidence type="ECO:0008006" key="3">
    <source>
        <dbReference type="Google" id="ProtNLM"/>
    </source>
</evidence>
<proteinExistence type="predicted"/>
<accession>A0A917Q4L3</accession>
<organism evidence="1 2">
    <name type="scientific">Salinarimonas ramus</name>
    <dbReference type="NCBI Taxonomy" id="690164"/>
    <lineage>
        <taxon>Bacteria</taxon>
        <taxon>Pseudomonadati</taxon>
        <taxon>Pseudomonadota</taxon>
        <taxon>Alphaproteobacteria</taxon>
        <taxon>Hyphomicrobiales</taxon>
        <taxon>Salinarimonadaceae</taxon>
        <taxon>Salinarimonas</taxon>
    </lineage>
</organism>
<comment type="caution">
    <text evidence="1">The sequence shown here is derived from an EMBL/GenBank/DDBJ whole genome shotgun (WGS) entry which is preliminary data.</text>
</comment>
<sequence>MTISEPTTETFDAVVTRAAADLVRVRRERGGFLVGLPMVYADGSFVTVRVEPAPGHMFRVSDAGFAYRECEDLAGPRAFRRTAIRIADERDVDVGERMLSVVCGQEMLERAMWDVAETSWRVVDVVASRAFDEDEDDLAEELAQRLQSIFGTAQVQVAADLEGSSTLKWCLSALVRSDGAATAFQAVTTHPHSVNKASTAFRDIAAGERPPALVAVVRDKQLLGARLGLLVPARVIETTQSDEFYRRVAA</sequence>
<protein>
    <recommendedName>
        <fullName evidence="3">DUF1828 domain-containing protein</fullName>
    </recommendedName>
</protein>